<dbReference type="PANTHER" id="PTHR45288">
    <property type="entry name" value="THIOREDOXIN FAMILY PROTEIN"/>
    <property type="match status" value="1"/>
</dbReference>
<name>A0A7X6IA20_9BACT</name>
<evidence type="ECO:0000313" key="2">
    <source>
        <dbReference type="EMBL" id="NKE70256.1"/>
    </source>
</evidence>
<dbReference type="PANTHER" id="PTHR45288:SF1">
    <property type="entry name" value="THIOREDOXIN FAMILY PROTEIN"/>
    <property type="match status" value="1"/>
</dbReference>
<protein>
    <submittedName>
        <fullName evidence="2">Glutaredoxin</fullName>
    </submittedName>
</protein>
<proteinExistence type="predicted"/>
<comment type="caution">
    <text evidence="2">The sequence shown here is derived from an EMBL/GenBank/DDBJ whole genome shotgun (WGS) entry which is preliminary data.</text>
</comment>
<keyword evidence="3" id="KW-1185">Reference proteome</keyword>
<dbReference type="PROSITE" id="PS50404">
    <property type="entry name" value="GST_NTER"/>
    <property type="match status" value="1"/>
</dbReference>
<dbReference type="InterPro" id="IPR004045">
    <property type="entry name" value="Glutathione_S-Trfase_N"/>
</dbReference>
<reference evidence="2 3" key="1">
    <citation type="journal article" date="2020" name="Nature">
        <title>Bacterial chemolithoautotrophy via manganese oxidation.</title>
        <authorList>
            <person name="Yu H."/>
            <person name="Leadbetter J.R."/>
        </authorList>
    </citation>
    <scope>NUCLEOTIDE SEQUENCE [LARGE SCALE GENOMIC DNA]</scope>
    <source>
        <strain evidence="2 3">Mn-1</strain>
    </source>
</reference>
<feature type="domain" description="GST N-terminal" evidence="1">
    <location>
        <begin position="1"/>
        <end position="80"/>
    </location>
</feature>
<evidence type="ECO:0000313" key="3">
    <source>
        <dbReference type="Proteomes" id="UP000534783"/>
    </source>
</evidence>
<dbReference type="SUPFAM" id="SSF52833">
    <property type="entry name" value="Thioredoxin-like"/>
    <property type="match status" value="1"/>
</dbReference>
<gene>
    <name evidence="2" type="ORF">MNODULE_05795</name>
</gene>
<dbReference type="AlphaFoldDB" id="A0A7X6IA20"/>
<sequence length="80" mass="9611">MLELYQFEECPYCQIVRARLTDLGIDYLIRNEPRDKQKRERLQRISGQKGVPTLVDPERGVVIPDDDEKIIRYLEEQYQK</sequence>
<dbReference type="Gene3D" id="3.40.30.10">
    <property type="entry name" value="Glutaredoxin"/>
    <property type="match status" value="1"/>
</dbReference>
<organism evidence="2 3">
    <name type="scientific">Candidatus Manganitrophus noduliformans</name>
    <dbReference type="NCBI Taxonomy" id="2606439"/>
    <lineage>
        <taxon>Bacteria</taxon>
        <taxon>Pseudomonadati</taxon>
        <taxon>Nitrospirota</taxon>
        <taxon>Nitrospiria</taxon>
        <taxon>Candidatus Troglogloeales</taxon>
        <taxon>Candidatus Manganitrophaceae</taxon>
        <taxon>Candidatus Manganitrophus</taxon>
    </lineage>
</organism>
<dbReference type="Proteomes" id="UP000534783">
    <property type="component" value="Unassembled WGS sequence"/>
</dbReference>
<accession>A0A7X6IA20</accession>
<dbReference type="InterPro" id="IPR036249">
    <property type="entry name" value="Thioredoxin-like_sf"/>
</dbReference>
<dbReference type="EMBL" id="VTOW01000001">
    <property type="protein sequence ID" value="NKE70256.1"/>
    <property type="molecule type" value="Genomic_DNA"/>
</dbReference>
<evidence type="ECO:0000259" key="1">
    <source>
        <dbReference type="PROSITE" id="PS50404"/>
    </source>
</evidence>
<dbReference type="PROSITE" id="PS51354">
    <property type="entry name" value="GLUTAREDOXIN_2"/>
    <property type="match status" value="1"/>
</dbReference>
<dbReference type="Pfam" id="PF13417">
    <property type="entry name" value="GST_N_3"/>
    <property type="match status" value="1"/>
</dbReference>
<dbReference type="RefSeq" id="WP_168058522.1">
    <property type="nucleotide sequence ID" value="NZ_VTOW01000001.1"/>
</dbReference>